<evidence type="ECO:0000313" key="10">
    <source>
        <dbReference type="Proteomes" id="UP000694557"/>
    </source>
</evidence>
<proteinExistence type="predicted"/>
<dbReference type="GO" id="GO:0000463">
    <property type="term" value="P:maturation of LSU-rRNA from tricistronic rRNA transcript (SSU-rRNA, 5.8S rRNA, LSU-rRNA)"/>
    <property type="evidence" value="ECO:0007669"/>
    <property type="project" value="TreeGrafter"/>
</dbReference>
<evidence type="ECO:0000256" key="1">
    <source>
        <dbReference type="ARBA" id="ARBA00004604"/>
    </source>
</evidence>
<dbReference type="GO" id="GO:0070545">
    <property type="term" value="C:PeBoW complex"/>
    <property type="evidence" value="ECO:0007669"/>
    <property type="project" value="TreeGrafter"/>
</dbReference>
<dbReference type="InterPro" id="IPR012953">
    <property type="entry name" value="BOP1_N_dom"/>
</dbReference>
<sequence length="180" mass="20068">EKAGEEGDEDLSDSEESVFSGLEDSGSDIDEEEDDGDDEEEEEEEDDDAAVILDENLKNSSGAETSAEPAEPKLSTKHHDTKVEGKKMKKGKGGAIDGRGEKGLTTTFQGLATAQPGDEYEHDTSDEEDIRNTVGNVPMEWYQDYPHIGYNLDGKKIFKPIRNKDELDEFLDKMENPDYW</sequence>
<comment type="subcellular location">
    <subcellularLocation>
        <location evidence="1">Nucleus</location>
        <location evidence="1">Nucleolus</location>
    </subcellularLocation>
</comment>
<keyword evidence="6" id="KW-0539">Nucleus</keyword>
<keyword evidence="5" id="KW-0677">Repeat</keyword>
<dbReference type="GeneTree" id="ENSGT00390000018422"/>
<evidence type="ECO:0000256" key="6">
    <source>
        <dbReference type="ARBA" id="ARBA00023242"/>
    </source>
</evidence>
<gene>
    <name evidence="9" type="primary">BOP1</name>
    <name evidence="9" type="synonym">LOC109903411</name>
</gene>
<keyword evidence="3" id="KW-0698">rRNA processing</keyword>
<keyword evidence="2" id="KW-0690">Ribosome biogenesis</keyword>
<name>A0A8C7DFF6_ONCKI</name>
<reference evidence="9" key="1">
    <citation type="submission" date="2025-08" db="UniProtKB">
        <authorList>
            <consortium name="Ensembl"/>
        </authorList>
    </citation>
    <scope>IDENTIFICATION</scope>
</reference>
<feature type="compositionally biased region" description="Acidic residues" evidence="7">
    <location>
        <begin position="25"/>
        <end position="49"/>
    </location>
</feature>
<feature type="compositionally biased region" description="Acidic residues" evidence="7">
    <location>
        <begin position="1"/>
        <end position="16"/>
    </location>
</feature>
<dbReference type="PANTHER" id="PTHR17605">
    <property type="entry name" value="RIBOSOME BIOGENESIS PROTEIN BOP1 BLOCK OF PROLIFERATION 1 PROTEIN"/>
    <property type="match status" value="1"/>
</dbReference>
<evidence type="ECO:0000256" key="5">
    <source>
        <dbReference type="ARBA" id="ARBA00022737"/>
    </source>
</evidence>
<feature type="compositionally biased region" description="Basic and acidic residues" evidence="7">
    <location>
        <begin position="77"/>
        <end position="86"/>
    </location>
</feature>
<protein>
    <submittedName>
        <fullName evidence="9">BOP1 ribosomal biogenesis factor</fullName>
    </submittedName>
</protein>
<accession>A0A8C7DFF6</accession>
<keyword evidence="10" id="KW-1185">Reference proteome</keyword>
<dbReference type="InterPro" id="IPR028598">
    <property type="entry name" value="BOP1/Erb1"/>
</dbReference>
<dbReference type="PANTHER" id="PTHR17605:SF0">
    <property type="entry name" value="RIBOSOME BIOGENESIS PROTEIN BOP1"/>
    <property type="match status" value="1"/>
</dbReference>
<reference evidence="9" key="2">
    <citation type="submission" date="2025-09" db="UniProtKB">
        <authorList>
            <consortium name="Ensembl"/>
        </authorList>
    </citation>
    <scope>IDENTIFICATION</scope>
</reference>
<keyword evidence="4" id="KW-0853">WD repeat</keyword>
<dbReference type="Pfam" id="PF08145">
    <property type="entry name" value="BOP1NT"/>
    <property type="match status" value="1"/>
</dbReference>
<dbReference type="Proteomes" id="UP000694557">
    <property type="component" value="Unassembled WGS sequence"/>
</dbReference>
<dbReference type="AlphaFoldDB" id="A0A8C7DFF6"/>
<feature type="region of interest" description="Disordered" evidence="7">
    <location>
        <begin position="1"/>
        <end position="105"/>
    </location>
</feature>
<evidence type="ECO:0000256" key="2">
    <source>
        <dbReference type="ARBA" id="ARBA00022517"/>
    </source>
</evidence>
<evidence type="ECO:0000256" key="7">
    <source>
        <dbReference type="SAM" id="MobiDB-lite"/>
    </source>
</evidence>
<dbReference type="GO" id="GO:0030687">
    <property type="term" value="C:preribosome, large subunit precursor"/>
    <property type="evidence" value="ECO:0007669"/>
    <property type="project" value="TreeGrafter"/>
</dbReference>
<evidence type="ECO:0000259" key="8">
    <source>
        <dbReference type="Pfam" id="PF08145"/>
    </source>
</evidence>
<dbReference type="GO" id="GO:0043021">
    <property type="term" value="F:ribonucleoprotein complex binding"/>
    <property type="evidence" value="ECO:0007669"/>
    <property type="project" value="TreeGrafter"/>
</dbReference>
<organism evidence="9 10">
    <name type="scientific">Oncorhynchus kisutch</name>
    <name type="common">Coho salmon</name>
    <name type="synonym">Salmo kisutch</name>
    <dbReference type="NCBI Taxonomy" id="8019"/>
    <lineage>
        <taxon>Eukaryota</taxon>
        <taxon>Metazoa</taxon>
        <taxon>Chordata</taxon>
        <taxon>Craniata</taxon>
        <taxon>Vertebrata</taxon>
        <taxon>Euteleostomi</taxon>
        <taxon>Actinopterygii</taxon>
        <taxon>Neopterygii</taxon>
        <taxon>Teleostei</taxon>
        <taxon>Protacanthopterygii</taxon>
        <taxon>Salmoniformes</taxon>
        <taxon>Salmonidae</taxon>
        <taxon>Salmoninae</taxon>
        <taxon>Oncorhynchus</taxon>
    </lineage>
</organism>
<evidence type="ECO:0000313" key="9">
    <source>
        <dbReference type="Ensembl" id="ENSOKIP00005019702.1"/>
    </source>
</evidence>
<dbReference type="Ensembl" id="ENSOKIT00005020993.1">
    <property type="protein sequence ID" value="ENSOKIP00005019702.1"/>
    <property type="gene ID" value="ENSOKIG00005008679.1"/>
</dbReference>
<evidence type="ECO:0000256" key="3">
    <source>
        <dbReference type="ARBA" id="ARBA00022552"/>
    </source>
</evidence>
<feature type="domain" description="BOP1 N-terminal" evidence="8">
    <location>
        <begin position="142"/>
        <end position="180"/>
    </location>
</feature>
<evidence type="ECO:0000256" key="4">
    <source>
        <dbReference type="ARBA" id="ARBA00022574"/>
    </source>
</evidence>